<sequence length="358" mass="38591">MTTGPALRERTAQWRVGMVIPLRGPAGLFGPSCEAITELAVHELNGARGILGREVAVEIVDGGAPPQQVAAEVRRLVERGAVDAVSGWHISSVRHAIAPVVADRVPYVYTSLYEGGERRAGIFCSGETPRFQIAPALRWLRDNLGVRRWFVVGDDYVWPHGSTRAIRTFAHELGLRITGETYVGLGSGDMRRVTRQVAAAPCDGVLMLLVGQDAVRFNRAFAAEGLHDKLVRFSPLMEESMLLASGAHATRGLFVAAGYFRSLATGHAMDLLSSYVRLHGPSAPPLNNAAESCYEGLHALAELAHRADSPGLAELNAAIDGTAYEGPRGTVEFRGRQAAQHVHLAVADGYDFDVITRL</sequence>
<comment type="similarity">
    <text evidence="1">Belongs to the leucine-binding protein family.</text>
</comment>
<feature type="domain" description="Leucine-binding protein" evidence="3">
    <location>
        <begin position="14"/>
        <end position="341"/>
    </location>
</feature>
<dbReference type="SUPFAM" id="SSF53822">
    <property type="entry name" value="Periplasmic binding protein-like I"/>
    <property type="match status" value="1"/>
</dbReference>
<organism evidence="5 6">
    <name type="scientific">Saccharopolyspora antimicrobica</name>
    <dbReference type="NCBI Taxonomy" id="455193"/>
    <lineage>
        <taxon>Bacteria</taxon>
        <taxon>Bacillati</taxon>
        <taxon>Actinomycetota</taxon>
        <taxon>Actinomycetes</taxon>
        <taxon>Pseudonocardiales</taxon>
        <taxon>Pseudonocardiaceae</taxon>
        <taxon>Saccharopolyspora</taxon>
    </lineage>
</organism>
<dbReference type="Gene3D" id="3.40.50.2300">
    <property type="match status" value="2"/>
</dbReference>
<evidence type="ECO:0000259" key="3">
    <source>
        <dbReference type="Pfam" id="PF13458"/>
    </source>
</evidence>
<dbReference type="AlphaFoldDB" id="A0A1I5FNF1"/>
<dbReference type="EMBL" id="FOUP01000011">
    <property type="protein sequence ID" value="SFO25318.1"/>
    <property type="molecule type" value="Genomic_DNA"/>
</dbReference>
<dbReference type="PANTHER" id="PTHR47628">
    <property type="match status" value="1"/>
</dbReference>
<dbReference type="STRING" id="455193.SAMN05421805_111164"/>
<reference evidence="4 7" key="2">
    <citation type="submission" date="2018-10" db="EMBL/GenBank/DDBJ databases">
        <title>Sequencing the genomes of 1000 actinobacteria strains.</title>
        <authorList>
            <person name="Klenk H.-P."/>
        </authorList>
    </citation>
    <scope>NUCLEOTIDE SEQUENCE [LARGE SCALE GENOMIC DNA]</scope>
    <source>
        <strain evidence="4 7">DSM 45119</strain>
    </source>
</reference>
<dbReference type="RefSeq" id="WP_246025128.1">
    <property type="nucleotide sequence ID" value="NZ_FOUP01000011.1"/>
</dbReference>
<reference evidence="5 6" key="1">
    <citation type="submission" date="2016-10" db="EMBL/GenBank/DDBJ databases">
        <authorList>
            <person name="de Groot N.N."/>
        </authorList>
    </citation>
    <scope>NUCLEOTIDE SEQUENCE [LARGE SCALE GENOMIC DNA]</scope>
    <source>
        <strain evidence="5 6">CPCC 201259</strain>
    </source>
</reference>
<name>A0A1I5FNF1_9PSEU</name>
<evidence type="ECO:0000313" key="7">
    <source>
        <dbReference type="Proteomes" id="UP000270697"/>
    </source>
</evidence>
<dbReference type="InterPro" id="IPR028082">
    <property type="entry name" value="Peripla_BP_I"/>
</dbReference>
<dbReference type="Proteomes" id="UP000199398">
    <property type="component" value="Unassembled WGS sequence"/>
</dbReference>
<proteinExistence type="inferred from homology"/>
<accession>A0A1I5FNF1</accession>
<dbReference type="CDD" id="cd06358">
    <property type="entry name" value="PBP1_NHase"/>
    <property type="match status" value="1"/>
</dbReference>
<keyword evidence="7" id="KW-1185">Reference proteome</keyword>
<evidence type="ECO:0000256" key="1">
    <source>
        <dbReference type="ARBA" id="ARBA00010062"/>
    </source>
</evidence>
<gene>
    <name evidence="4" type="ORF">ATL45_0491</name>
    <name evidence="5" type="ORF">SAMN05421805_111164</name>
</gene>
<keyword evidence="2" id="KW-0732">Signal</keyword>
<dbReference type="InterPro" id="IPR028081">
    <property type="entry name" value="Leu-bd"/>
</dbReference>
<dbReference type="Pfam" id="PF13458">
    <property type="entry name" value="Peripla_BP_6"/>
    <property type="match status" value="1"/>
</dbReference>
<dbReference type="Proteomes" id="UP000270697">
    <property type="component" value="Unassembled WGS sequence"/>
</dbReference>
<dbReference type="PANTHER" id="PTHR47628:SF1">
    <property type="entry name" value="ALIPHATIC AMIDASE EXPRESSION-REGULATING PROTEIN"/>
    <property type="match status" value="1"/>
</dbReference>
<protein>
    <submittedName>
        <fullName evidence="5">ABC-type branched-chain amino acid transport system, substrate-binding protein</fullName>
    </submittedName>
    <submittedName>
        <fullName evidence="4">ABC-type branched-subunit amino acid transport system substrate-binding protein</fullName>
    </submittedName>
</protein>
<dbReference type="EMBL" id="RBXX01000002">
    <property type="protein sequence ID" value="RKT82246.1"/>
    <property type="molecule type" value="Genomic_DNA"/>
</dbReference>
<evidence type="ECO:0000313" key="6">
    <source>
        <dbReference type="Proteomes" id="UP000199398"/>
    </source>
</evidence>
<evidence type="ECO:0000256" key="2">
    <source>
        <dbReference type="ARBA" id="ARBA00022729"/>
    </source>
</evidence>
<evidence type="ECO:0000313" key="5">
    <source>
        <dbReference type="EMBL" id="SFO25318.1"/>
    </source>
</evidence>
<evidence type="ECO:0000313" key="4">
    <source>
        <dbReference type="EMBL" id="RKT82246.1"/>
    </source>
</evidence>